<dbReference type="GO" id="GO:0000155">
    <property type="term" value="F:phosphorelay sensor kinase activity"/>
    <property type="evidence" value="ECO:0007669"/>
    <property type="project" value="InterPro"/>
</dbReference>
<proteinExistence type="predicted"/>
<keyword evidence="9 12" id="KW-1133">Transmembrane helix</keyword>
<feature type="domain" description="HAMP" evidence="13">
    <location>
        <begin position="326"/>
        <end position="378"/>
    </location>
</feature>
<comment type="caution">
    <text evidence="14">The sequence shown here is derived from an EMBL/GenBank/DDBJ whole genome shotgun (WGS) entry which is preliminary data.</text>
</comment>
<evidence type="ECO:0000256" key="3">
    <source>
        <dbReference type="ARBA" id="ARBA00022553"/>
    </source>
</evidence>
<dbReference type="STRING" id="1308866.J416_13149"/>
<dbReference type="InterPro" id="IPR003660">
    <property type="entry name" value="HAMP_dom"/>
</dbReference>
<dbReference type="Pfam" id="PF06580">
    <property type="entry name" value="His_kinase"/>
    <property type="match status" value="1"/>
</dbReference>
<evidence type="ECO:0000313" key="15">
    <source>
        <dbReference type="Proteomes" id="UP000012283"/>
    </source>
</evidence>
<evidence type="ECO:0000256" key="12">
    <source>
        <dbReference type="SAM" id="Phobius"/>
    </source>
</evidence>
<dbReference type="RefSeq" id="WP_003473051.1">
    <property type="nucleotide sequence ID" value="NZ_APML01000066.1"/>
</dbReference>
<protein>
    <submittedName>
        <fullName evidence="14">Two-component sensor histidine kinase</fullName>
    </submittedName>
</protein>
<evidence type="ECO:0000256" key="2">
    <source>
        <dbReference type="ARBA" id="ARBA00022475"/>
    </source>
</evidence>
<sequence>MKMKRQQQLMQVIKNHNLFLKMFVVMVISIVAVSLFITFSSIRMSSHLFMDTFSITNTKVLGQIESRFESLSYAIVNAKNDVQDNGTIKRGLTEQGENAIAIAESKYQIMKQLERIDTNIEPYNASMIVFGKQEQLYNMNYSNWSVSWEELAEHPITHSAVNHPDILQYHYVPSLMAHSEPMIIGTKALTERSTDHVYGILYFLINEDQLKAFYEGYTSEGNNVLLINEKGTIVSSSQGQWAGKDARDVLQASKEVDKEQLEYKDVHVLQDDYMLMSEYLPTYDMYLVNLVDQNAVLQRLINPKEIIFISMGIVIIAVIIVFVISRRMTKSISQLVHQISDIANHHFNKPITETGGYEANQIAYAFNSMLHELQEYVDVVVQTQQRQRDAELRALQHQINPHFLYNTLTSVKLMVQQGKKEQATDTIHALSSLLQHALGRINQTITVEEEIENMKNYVLINQARYGDRIKVNYFISPDCLHHRLPKLVLQPFIENAFFHAFNEKKEGFIQLLIAQREDRLVCEIVDNGDGIDMAGHNMKAKRQLFTGIGVRNVHERIQLLYGHPYGVEMTSAKGEGTRVRIELPLREE</sequence>
<dbReference type="Pfam" id="PF02518">
    <property type="entry name" value="HATPase_c"/>
    <property type="match status" value="1"/>
</dbReference>
<dbReference type="PROSITE" id="PS50885">
    <property type="entry name" value="HAMP"/>
    <property type="match status" value="1"/>
</dbReference>
<dbReference type="SMART" id="SM00304">
    <property type="entry name" value="HAMP"/>
    <property type="match status" value="1"/>
</dbReference>
<dbReference type="Proteomes" id="UP000012283">
    <property type="component" value="Unassembled WGS sequence"/>
</dbReference>
<feature type="transmembrane region" description="Helical" evidence="12">
    <location>
        <begin position="306"/>
        <end position="324"/>
    </location>
</feature>
<dbReference type="AlphaFoldDB" id="N4WNB8"/>
<keyword evidence="6" id="KW-0547">Nucleotide-binding</keyword>
<dbReference type="CDD" id="cd06225">
    <property type="entry name" value="HAMP"/>
    <property type="match status" value="1"/>
</dbReference>
<dbReference type="InterPro" id="IPR010559">
    <property type="entry name" value="Sig_transdc_His_kin_internal"/>
</dbReference>
<reference evidence="14 15" key="1">
    <citation type="submission" date="2013-03" db="EMBL/GenBank/DDBJ databases">
        <title>Draft genome sequence of Gracibacillus halophilus YIM-C55.5, a moderately halophilic and thermophilic organism from the Xiaochaidamu salt lake.</title>
        <authorList>
            <person name="Sugumar T."/>
            <person name="Polireddy D.R."/>
            <person name="Antony A."/>
            <person name="Madhava Y.R."/>
            <person name="Sivakumar N."/>
        </authorList>
    </citation>
    <scope>NUCLEOTIDE SEQUENCE [LARGE SCALE GENOMIC DNA]</scope>
    <source>
        <strain evidence="14 15">YIM-C55.5</strain>
    </source>
</reference>
<keyword evidence="4" id="KW-0808">Transferase</keyword>
<feature type="transmembrane region" description="Helical" evidence="12">
    <location>
        <begin position="20"/>
        <end position="42"/>
    </location>
</feature>
<dbReference type="Gene3D" id="6.10.340.10">
    <property type="match status" value="1"/>
</dbReference>
<keyword evidence="5 12" id="KW-0812">Transmembrane</keyword>
<dbReference type="PANTHER" id="PTHR34220">
    <property type="entry name" value="SENSOR HISTIDINE KINASE YPDA"/>
    <property type="match status" value="1"/>
</dbReference>
<gene>
    <name evidence="14" type="ORF">J416_13149</name>
</gene>
<name>N4WNB8_9BACI</name>
<keyword evidence="8" id="KW-0067">ATP-binding</keyword>
<dbReference type="EMBL" id="APML01000066">
    <property type="protein sequence ID" value="ENH95985.1"/>
    <property type="molecule type" value="Genomic_DNA"/>
</dbReference>
<dbReference type="SUPFAM" id="SSF158472">
    <property type="entry name" value="HAMP domain-like"/>
    <property type="match status" value="1"/>
</dbReference>
<keyword evidence="2" id="KW-1003">Cell membrane</keyword>
<evidence type="ECO:0000256" key="11">
    <source>
        <dbReference type="ARBA" id="ARBA00023136"/>
    </source>
</evidence>
<dbReference type="InterPro" id="IPR003594">
    <property type="entry name" value="HATPase_dom"/>
</dbReference>
<evidence type="ECO:0000256" key="9">
    <source>
        <dbReference type="ARBA" id="ARBA00022989"/>
    </source>
</evidence>
<dbReference type="InterPro" id="IPR050640">
    <property type="entry name" value="Bact_2-comp_sensor_kinase"/>
</dbReference>
<keyword evidence="11 12" id="KW-0472">Membrane</keyword>
<dbReference type="eggNOG" id="COG2972">
    <property type="taxonomic scope" value="Bacteria"/>
</dbReference>
<evidence type="ECO:0000256" key="8">
    <source>
        <dbReference type="ARBA" id="ARBA00022840"/>
    </source>
</evidence>
<organism evidence="14 15">
    <name type="scientific">Gracilibacillus halophilus YIM-C55.5</name>
    <dbReference type="NCBI Taxonomy" id="1308866"/>
    <lineage>
        <taxon>Bacteria</taxon>
        <taxon>Bacillati</taxon>
        <taxon>Bacillota</taxon>
        <taxon>Bacilli</taxon>
        <taxon>Bacillales</taxon>
        <taxon>Bacillaceae</taxon>
        <taxon>Gracilibacillus</taxon>
    </lineage>
</organism>
<keyword evidence="3" id="KW-0597">Phosphoprotein</keyword>
<keyword evidence="7 14" id="KW-0418">Kinase</keyword>
<evidence type="ECO:0000259" key="13">
    <source>
        <dbReference type="PROSITE" id="PS50885"/>
    </source>
</evidence>
<comment type="subcellular location">
    <subcellularLocation>
        <location evidence="1">Cell membrane</location>
        <topology evidence="1">Multi-pass membrane protein</topology>
    </subcellularLocation>
</comment>
<evidence type="ECO:0000256" key="1">
    <source>
        <dbReference type="ARBA" id="ARBA00004651"/>
    </source>
</evidence>
<accession>N4WNB8</accession>
<evidence type="ECO:0000256" key="5">
    <source>
        <dbReference type="ARBA" id="ARBA00022692"/>
    </source>
</evidence>
<evidence type="ECO:0000256" key="6">
    <source>
        <dbReference type="ARBA" id="ARBA00022741"/>
    </source>
</evidence>
<evidence type="ECO:0000256" key="10">
    <source>
        <dbReference type="ARBA" id="ARBA00023012"/>
    </source>
</evidence>
<evidence type="ECO:0000256" key="7">
    <source>
        <dbReference type="ARBA" id="ARBA00022777"/>
    </source>
</evidence>
<keyword evidence="15" id="KW-1185">Reference proteome</keyword>
<dbReference type="GO" id="GO:0005886">
    <property type="term" value="C:plasma membrane"/>
    <property type="evidence" value="ECO:0007669"/>
    <property type="project" value="UniProtKB-SubCell"/>
</dbReference>
<keyword evidence="10" id="KW-0902">Two-component regulatory system</keyword>
<dbReference type="InterPro" id="IPR036890">
    <property type="entry name" value="HATPase_C_sf"/>
</dbReference>
<evidence type="ECO:0000313" key="14">
    <source>
        <dbReference type="EMBL" id="ENH95985.1"/>
    </source>
</evidence>
<dbReference type="Pfam" id="PF00672">
    <property type="entry name" value="HAMP"/>
    <property type="match status" value="1"/>
</dbReference>
<evidence type="ECO:0000256" key="4">
    <source>
        <dbReference type="ARBA" id="ARBA00022679"/>
    </source>
</evidence>
<dbReference type="GO" id="GO:0005524">
    <property type="term" value="F:ATP binding"/>
    <property type="evidence" value="ECO:0007669"/>
    <property type="project" value="UniProtKB-KW"/>
</dbReference>
<dbReference type="Gene3D" id="3.30.565.10">
    <property type="entry name" value="Histidine kinase-like ATPase, C-terminal domain"/>
    <property type="match status" value="1"/>
</dbReference>
<dbReference type="PATRIC" id="fig|1308866.3.peg.2657"/>
<dbReference type="SUPFAM" id="SSF55874">
    <property type="entry name" value="ATPase domain of HSP90 chaperone/DNA topoisomerase II/histidine kinase"/>
    <property type="match status" value="1"/>
</dbReference>
<dbReference type="PANTHER" id="PTHR34220:SF11">
    <property type="entry name" value="SENSOR PROTEIN KINASE HPTS"/>
    <property type="match status" value="1"/>
</dbReference>